<dbReference type="GO" id="GO:0004602">
    <property type="term" value="F:glutathione peroxidase activity"/>
    <property type="evidence" value="ECO:0007669"/>
    <property type="project" value="TreeGrafter"/>
</dbReference>
<name>A0A6A6NY65_9PEZI</name>
<evidence type="ECO:0000256" key="4">
    <source>
        <dbReference type="ARBA" id="ARBA00023136"/>
    </source>
</evidence>
<dbReference type="InterPro" id="IPR050997">
    <property type="entry name" value="MAPEG"/>
</dbReference>
<dbReference type="Gene3D" id="1.20.120.550">
    <property type="entry name" value="Membrane associated eicosanoid/glutathione metabolism-like domain"/>
    <property type="match status" value="1"/>
</dbReference>
<keyword evidence="7" id="KW-1185">Reference proteome</keyword>
<evidence type="ECO:0000256" key="1">
    <source>
        <dbReference type="ARBA" id="ARBA00004141"/>
    </source>
</evidence>
<evidence type="ECO:0000256" key="5">
    <source>
        <dbReference type="SAM" id="Phobius"/>
    </source>
</evidence>
<evidence type="ECO:0000256" key="3">
    <source>
        <dbReference type="ARBA" id="ARBA00022989"/>
    </source>
</evidence>
<accession>A0A6A6NY65</accession>
<evidence type="ECO:0000313" key="7">
    <source>
        <dbReference type="Proteomes" id="UP000799766"/>
    </source>
</evidence>
<keyword evidence="3 5" id="KW-1133">Transmembrane helix</keyword>
<organism evidence="6 7">
    <name type="scientific">Lineolata rhizophorae</name>
    <dbReference type="NCBI Taxonomy" id="578093"/>
    <lineage>
        <taxon>Eukaryota</taxon>
        <taxon>Fungi</taxon>
        <taxon>Dikarya</taxon>
        <taxon>Ascomycota</taxon>
        <taxon>Pezizomycotina</taxon>
        <taxon>Dothideomycetes</taxon>
        <taxon>Dothideomycetes incertae sedis</taxon>
        <taxon>Lineolatales</taxon>
        <taxon>Lineolataceae</taxon>
        <taxon>Lineolata</taxon>
    </lineage>
</organism>
<dbReference type="SUPFAM" id="SSF161084">
    <property type="entry name" value="MAPEG domain-like"/>
    <property type="match status" value="1"/>
</dbReference>
<gene>
    <name evidence="6" type="ORF">BDY21DRAFT_372507</name>
</gene>
<evidence type="ECO:0000313" key="6">
    <source>
        <dbReference type="EMBL" id="KAF2456392.1"/>
    </source>
</evidence>
<dbReference type="GO" id="GO:0005783">
    <property type="term" value="C:endoplasmic reticulum"/>
    <property type="evidence" value="ECO:0007669"/>
    <property type="project" value="TreeGrafter"/>
</dbReference>
<protein>
    <recommendedName>
        <fullName evidence="8">Membrane-associated proteins in eicosanoid and glutathione metabolism</fullName>
    </recommendedName>
</protein>
<dbReference type="AlphaFoldDB" id="A0A6A6NY65"/>
<dbReference type="PANTHER" id="PTHR10250">
    <property type="entry name" value="MICROSOMAL GLUTATHIONE S-TRANSFERASE"/>
    <property type="match status" value="1"/>
</dbReference>
<feature type="transmembrane region" description="Helical" evidence="5">
    <location>
        <begin position="12"/>
        <end position="31"/>
    </location>
</feature>
<sequence length="159" mass="17241">MPDVTVTIPREYGYVLIVASSTFFLSTWHAVRVGPFRKRAGIPYPQRYATPEQEAAARSADPARAKAMYLFNCAQRAHGNFLESYPSALAGLLLAGLRFPVAAAATAALWSVFRTLYAVGYTRADREGGKGRLVGSGFWLCQGALYVMAGWAGVGLLME</sequence>
<dbReference type="GO" id="GO:0005635">
    <property type="term" value="C:nuclear envelope"/>
    <property type="evidence" value="ECO:0007669"/>
    <property type="project" value="TreeGrafter"/>
</dbReference>
<evidence type="ECO:0008006" key="8">
    <source>
        <dbReference type="Google" id="ProtNLM"/>
    </source>
</evidence>
<reference evidence="6" key="1">
    <citation type="journal article" date="2020" name="Stud. Mycol.">
        <title>101 Dothideomycetes genomes: a test case for predicting lifestyles and emergence of pathogens.</title>
        <authorList>
            <person name="Haridas S."/>
            <person name="Albert R."/>
            <person name="Binder M."/>
            <person name="Bloem J."/>
            <person name="Labutti K."/>
            <person name="Salamov A."/>
            <person name="Andreopoulos B."/>
            <person name="Baker S."/>
            <person name="Barry K."/>
            <person name="Bills G."/>
            <person name="Bluhm B."/>
            <person name="Cannon C."/>
            <person name="Castanera R."/>
            <person name="Culley D."/>
            <person name="Daum C."/>
            <person name="Ezra D."/>
            <person name="Gonzalez J."/>
            <person name="Henrissat B."/>
            <person name="Kuo A."/>
            <person name="Liang C."/>
            <person name="Lipzen A."/>
            <person name="Lutzoni F."/>
            <person name="Magnuson J."/>
            <person name="Mondo S."/>
            <person name="Nolan M."/>
            <person name="Ohm R."/>
            <person name="Pangilinan J."/>
            <person name="Park H.-J."/>
            <person name="Ramirez L."/>
            <person name="Alfaro M."/>
            <person name="Sun H."/>
            <person name="Tritt A."/>
            <person name="Yoshinaga Y."/>
            <person name="Zwiers L.-H."/>
            <person name="Turgeon B."/>
            <person name="Goodwin S."/>
            <person name="Spatafora J."/>
            <person name="Crous P."/>
            <person name="Grigoriev I."/>
        </authorList>
    </citation>
    <scope>NUCLEOTIDE SEQUENCE</scope>
    <source>
        <strain evidence="6">ATCC 16933</strain>
    </source>
</reference>
<keyword evidence="4 5" id="KW-0472">Membrane</keyword>
<dbReference type="Pfam" id="PF01124">
    <property type="entry name" value="MAPEG"/>
    <property type="match status" value="1"/>
</dbReference>
<evidence type="ECO:0000256" key="2">
    <source>
        <dbReference type="ARBA" id="ARBA00022692"/>
    </source>
</evidence>
<dbReference type="EMBL" id="MU001683">
    <property type="protein sequence ID" value="KAF2456392.1"/>
    <property type="molecule type" value="Genomic_DNA"/>
</dbReference>
<keyword evidence="2 5" id="KW-0812">Transmembrane</keyword>
<dbReference type="InterPro" id="IPR023352">
    <property type="entry name" value="MAPEG-like_dom_sf"/>
</dbReference>
<dbReference type="GO" id="GO:0004364">
    <property type="term" value="F:glutathione transferase activity"/>
    <property type="evidence" value="ECO:0007669"/>
    <property type="project" value="TreeGrafter"/>
</dbReference>
<dbReference type="InterPro" id="IPR001129">
    <property type="entry name" value="Membr-assoc_MAPEG"/>
</dbReference>
<dbReference type="Proteomes" id="UP000799766">
    <property type="component" value="Unassembled WGS sequence"/>
</dbReference>
<dbReference type="OrthoDB" id="410651at2759"/>
<comment type="subcellular location">
    <subcellularLocation>
        <location evidence="1">Membrane</location>
        <topology evidence="1">Multi-pass membrane protein</topology>
    </subcellularLocation>
</comment>
<dbReference type="PANTHER" id="PTHR10250:SF26">
    <property type="entry name" value="GLUTATHIONE S-TRANSFERASE 3, MITOCHONDRIAL"/>
    <property type="match status" value="1"/>
</dbReference>
<feature type="transmembrane region" description="Helical" evidence="5">
    <location>
        <begin position="133"/>
        <end position="158"/>
    </location>
</feature>
<dbReference type="GO" id="GO:0016020">
    <property type="term" value="C:membrane"/>
    <property type="evidence" value="ECO:0007669"/>
    <property type="project" value="UniProtKB-SubCell"/>
</dbReference>
<proteinExistence type="predicted"/>
<feature type="transmembrane region" description="Helical" evidence="5">
    <location>
        <begin position="88"/>
        <end position="113"/>
    </location>
</feature>